<dbReference type="Proteomes" id="UP001652660">
    <property type="component" value="Chromosome 2c"/>
</dbReference>
<dbReference type="RefSeq" id="XP_027103114.1">
    <property type="nucleotide sequence ID" value="XM_027247313.1"/>
</dbReference>
<dbReference type="InterPro" id="IPR021109">
    <property type="entry name" value="Peptidase_aspartic_dom_sf"/>
</dbReference>
<dbReference type="PANTHER" id="PTHR15503">
    <property type="entry name" value="LDOC1 RELATED"/>
    <property type="match status" value="1"/>
</dbReference>
<accession>A0A6P6VJ58</accession>
<evidence type="ECO:0000313" key="2">
    <source>
        <dbReference type="RefSeq" id="XP_027103114.1"/>
    </source>
</evidence>
<protein>
    <submittedName>
        <fullName evidence="2">Uncharacterized protein</fullName>
    </submittedName>
</protein>
<dbReference type="OrthoDB" id="1751327at2759"/>
<name>A0A6P6VJ58_COFAR</name>
<dbReference type="GeneID" id="113724403"/>
<dbReference type="SUPFAM" id="SSF50630">
    <property type="entry name" value="Acid proteases"/>
    <property type="match status" value="1"/>
</dbReference>
<dbReference type="CDD" id="cd00303">
    <property type="entry name" value="retropepsin_like"/>
    <property type="match status" value="1"/>
</dbReference>
<gene>
    <name evidence="2" type="primary">LOC113724403</name>
</gene>
<reference evidence="1" key="1">
    <citation type="journal article" date="2025" name="Foods">
        <title>Unveiling the Microbial Signatures of Arabica Coffee Cherries: Insights into Ripeness Specific Diversity, Functional Traits, and Implications for Quality and Safety.</title>
        <authorList>
            <consortium name="RefSeq"/>
            <person name="Tenea G.N."/>
            <person name="Cifuentes V."/>
            <person name="Reyes P."/>
            <person name="Cevallos-Vallejos M."/>
        </authorList>
    </citation>
    <scope>NUCLEOTIDE SEQUENCE [LARGE SCALE GENOMIC DNA]</scope>
</reference>
<evidence type="ECO:0000313" key="1">
    <source>
        <dbReference type="Proteomes" id="UP001652660"/>
    </source>
</evidence>
<dbReference type="Pfam" id="PF08284">
    <property type="entry name" value="RVP_2"/>
    <property type="match status" value="1"/>
</dbReference>
<dbReference type="InterPro" id="IPR032567">
    <property type="entry name" value="RTL1-rel"/>
</dbReference>
<keyword evidence="1" id="KW-1185">Reference proteome</keyword>
<dbReference type="AlphaFoldDB" id="A0A6P6VJ58"/>
<sequence length="200" mass="22440">MKKCLCCGSSKYQIAACLVKLREGNESVQLEKLNSKQPITSGSRPKASIRVFALNHQRAPESSEVLEDTILIFHRLTKLLIDPGTTHSFVNPTFMCSIDISPVKLPYDLEVRTPTGDQNLITNKVYKNCEIWVGERKLVVNLISLNLKEYDMIIGIDWLACYNVQLNCKTKVVEFSILGEATLRLDVRDRLASSALVLGI</sequence>
<proteinExistence type="predicted"/>
<reference evidence="2" key="2">
    <citation type="submission" date="2025-08" db="UniProtKB">
        <authorList>
            <consortium name="RefSeq"/>
        </authorList>
    </citation>
    <scope>IDENTIFICATION</scope>
    <source>
        <tissue evidence="2">Leaves</tissue>
    </source>
</reference>
<organism evidence="1 2">
    <name type="scientific">Coffea arabica</name>
    <name type="common">Arabian coffee</name>
    <dbReference type="NCBI Taxonomy" id="13443"/>
    <lineage>
        <taxon>Eukaryota</taxon>
        <taxon>Viridiplantae</taxon>
        <taxon>Streptophyta</taxon>
        <taxon>Embryophyta</taxon>
        <taxon>Tracheophyta</taxon>
        <taxon>Spermatophyta</taxon>
        <taxon>Magnoliopsida</taxon>
        <taxon>eudicotyledons</taxon>
        <taxon>Gunneridae</taxon>
        <taxon>Pentapetalae</taxon>
        <taxon>asterids</taxon>
        <taxon>lamiids</taxon>
        <taxon>Gentianales</taxon>
        <taxon>Rubiaceae</taxon>
        <taxon>Ixoroideae</taxon>
        <taxon>Gardenieae complex</taxon>
        <taxon>Bertiereae - Coffeeae clade</taxon>
        <taxon>Coffeeae</taxon>
        <taxon>Coffea</taxon>
    </lineage>
</organism>
<dbReference type="PANTHER" id="PTHR15503:SF45">
    <property type="entry name" value="RNA-DIRECTED DNA POLYMERASE HOMOLOG"/>
    <property type="match status" value="1"/>
</dbReference>
<dbReference type="Gene3D" id="2.40.70.10">
    <property type="entry name" value="Acid Proteases"/>
    <property type="match status" value="1"/>
</dbReference>